<evidence type="ECO:0000313" key="3">
    <source>
        <dbReference type="Proteomes" id="UP001153269"/>
    </source>
</evidence>
<protein>
    <submittedName>
        <fullName evidence="2">Uncharacterized protein</fullName>
    </submittedName>
</protein>
<name>A0A9N7Z652_PLEPL</name>
<gene>
    <name evidence="2" type="ORF">PLEPLA_LOCUS44746</name>
</gene>
<organism evidence="2 3">
    <name type="scientific">Pleuronectes platessa</name>
    <name type="common">European plaice</name>
    <dbReference type="NCBI Taxonomy" id="8262"/>
    <lineage>
        <taxon>Eukaryota</taxon>
        <taxon>Metazoa</taxon>
        <taxon>Chordata</taxon>
        <taxon>Craniata</taxon>
        <taxon>Vertebrata</taxon>
        <taxon>Euteleostomi</taxon>
        <taxon>Actinopterygii</taxon>
        <taxon>Neopterygii</taxon>
        <taxon>Teleostei</taxon>
        <taxon>Neoteleostei</taxon>
        <taxon>Acanthomorphata</taxon>
        <taxon>Carangaria</taxon>
        <taxon>Pleuronectiformes</taxon>
        <taxon>Pleuronectoidei</taxon>
        <taxon>Pleuronectidae</taxon>
        <taxon>Pleuronectes</taxon>
    </lineage>
</organism>
<keyword evidence="3" id="KW-1185">Reference proteome</keyword>
<accession>A0A9N7Z652</accession>
<dbReference type="Proteomes" id="UP001153269">
    <property type="component" value="Unassembled WGS sequence"/>
</dbReference>
<evidence type="ECO:0000256" key="1">
    <source>
        <dbReference type="SAM" id="MobiDB-lite"/>
    </source>
</evidence>
<feature type="region of interest" description="Disordered" evidence="1">
    <location>
        <begin position="33"/>
        <end position="54"/>
    </location>
</feature>
<dbReference type="EMBL" id="CADEAL010004319">
    <property type="protein sequence ID" value="CAB1456943.1"/>
    <property type="molecule type" value="Genomic_DNA"/>
</dbReference>
<evidence type="ECO:0000313" key="2">
    <source>
        <dbReference type="EMBL" id="CAB1456943.1"/>
    </source>
</evidence>
<dbReference type="AlphaFoldDB" id="A0A9N7Z652"/>
<comment type="caution">
    <text evidence="2">The sequence shown here is derived from an EMBL/GenBank/DDBJ whole genome shotgun (WGS) entry which is preliminary data.</text>
</comment>
<reference evidence="2" key="1">
    <citation type="submission" date="2020-03" db="EMBL/GenBank/DDBJ databases">
        <authorList>
            <person name="Weist P."/>
        </authorList>
    </citation>
    <scope>NUCLEOTIDE SEQUENCE</scope>
</reference>
<sequence length="129" mass="13779">MFTAGVDSLRVAAGEKAVMVLAGRQAPAAESCQKCQQHTPVGTGGGGRSEEDRMLMRRSWKNIRALSLTSSSLEPPVTELVEESNRSRPNFPRELTFVAAPLTFCGSSVQLGYISREGLSLSGAAVRPL</sequence>
<proteinExistence type="predicted"/>